<protein>
    <submittedName>
        <fullName evidence="1">Uncharacterized protein</fullName>
    </submittedName>
</protein>
<organism evidence="1 2">
    <name type="scientific">Mediterraneibacter gnavus</name>
    <name type="common">Ruminococcus gnavus</name>
    <dbReference type="NCBI Taxonomy" id="33038"/>
    <lineage>
        <taxon>Bacteria</taxon>
        <taxon>Bacillati</taxon>
        <taxon>Bacillota</taxon>
        <taxon>Clostridia</taxon>
        <taxon>Lachnospirales</taxon>
        <taxon>Lachnospiraceae</taxon>
        <taxon>Mediterraneibacter</taxon>
    </lineage>
</organism>
<reference evidence="1 2" key="1">
    <citation type="journal article" date="2017" name="Genome Med.">
        <title>A novel Ruminococcus gnavus clade enriched in inflammatory bowel disease patients.</title>
        <authorList>
            <person name="Hall A.B."/>
            <person name="Yassour M."/>
            <person name="Sauk J."/>
            <person name="Garner A."/>
            <person name="Jiang X."/>
            <person name="Arthur T."/>
            <person name="Lagoudas G.K."/>
            <person name="Vatanen T."/>
            <person name="Fornelos N."/>
            <person name="Wilson R."/>
            <person name="Bertha M."/>
            <person name="Cohen M."/>
            <person name="Garber J."/>
            <person name="Khalili H."/>
            <person name="Gevers D."/>
            <person name="Ananthakrishnan A.N."/>
            <person name="Kugathasan S."/>
            <person name="Lander E.S."/>
            <person name="Blainey P."/>
            <person name="Vlamakis H."/>
            <person name="Xavier R.J."/>
            <person name="Huttenhower C."/>
        </authorList>
    </citation>
    <scope>NUCLEOTIDE SEQUENCE [LARGE SCALE GENOMIC DNA]</scope>
    <source>
        <strain evidence="1 2">RJX1124</strain>
    </source>
</reference>
<dbReference type="EMBL" id="NIHS01000034">
    <property type="protein sequence ID" value="PLT70461.1"/>
    <property type="molecule type" value="Genomic_DNA"/>
</dbReference>
<comment type="caution">
    <text evidence="1">The sequence shown here is derived from an EMBL/GenBank/DDBJ whole genome shotgun (WGS) entry which is preliminary data.</text>
</comment>
<evidence type="ECO:0000313" key="2">
    <source>
        <dbReference type="Proteomes" id="UP000234891"/>
    </source>
</evidence>
<name>A0A2N5P5P9_MEDGN</name>
<proteinExistence type="predicted"/>
<gene>
    <name evidence="1" type="ORF">CDL26_14215</name>
</gene>
<dbReference type="AlphaFoldDB" id="A0A2N5P5P9"/>
<dbReference type="Proteomes" id="UP000234891">
    <property type="component" value="Unassembled WGS sequence"/>
</dbReference>
<sequence length="73" mass="8599">MFLQGCQKGYLYAVYALIYEVTVQDDTWDKKDVEPEEMWFGVSFYQNKNNLHRCRSPPLKFGNLLISNFGGRK</sequence>
<evidence type="ECO:0000313" key="1">
    <source>
        <dbReference type="EMBL" id="PLT70461.1"/>
    </source>
</evidence>
<accession>A0A2N5P5P9</accession>